<name>I3ZR96_THECF</name>
<reference evidence="2 3" key="1">
    <citation type="journal article" date="2012" name="J. Bacteriol.">
        <title>Complete Genome Sequence of the Hyperthermophilic Archaeon Thermococcus sp. Strain CL1, Isolated from a Paralvinella sp. Polychaete Worm Collected from a Hydrothermal Vent.</title>
        <authorList>
            <person name="Jung J.H."/>
            <person name="Holden J.F."/>
            <person name="Seo D.H."/>
            <person name="Park K.H."/>
            <person name="Shin H."/>
            <person name="Ryu S."/>
            <person name="Lee J.H."/>
            <person name="Park C.S."/>
        </authorList>
    </citation>
    <scope>NUCLEOTIDE SEQUENCE [LARGE SCALE GENOMIC DNA]</scope>
    <source>
        <strain evidence="3">DSM 27260 / KACC 17922 / CL1</strain>
    </source>
</reference>
<organism evidence="2 3">
    <name type="scientific">Thermococcus cleftensis (strain DSM 27260 / KACC 17922 / CL1)</name>
    <dbReference type="NCBI Taxonomy" id="163003"/>
    <lineage>
        <taxon>Archaea</taxon>
        <taxon>Methanobacteriati</taxon>
        <taxon>Methanobacteriota</taxon>
        <taxon>Thermococci</taxon>
        <taxon>Thermococcales</taxon>
        <taxon>Thermococcaceae</taxon>
        <taxon>Thermococcus</taxon>
    </lineage>
</organism>
<evidence type="ECO:0000256" key="1">
    <source>
        <dbReference type="SAM" id="Coils"/>
    </source>
</evidence>
<dbReference type="AlphaFoldDB" id="I3ZR96"/>
<dbReference type="EMBL" id="CP003651">
    <property type="protein sequence ID" value="AFL94230.1"/>
    <property type="molecule type" value="Genomic_DNA"/>
</dbReference>
<feature type="coiled-coil region" evidence="1">
    <location>
        <begin position="34"/>
        <end position="61"/>
    </location>
</feature>
<dbReference type="Proteomes" id="UP000006064">
    <property type="component" value="Chromosome"/>
</dbReference>
<accession>I3ZR96</accession>
<proteinExistence type="predicted"/>
<dbReference type="STRING" id="163003.CL1_0015"/>
<keyword evidence="3" id="KW-1185">Reference proteome</keyword>
<protein>
    <submittedName>
        <fullName evidence="2">Uncharacterized protein</fullName>
    </submittedName>
</protein>
<evidence type="ECO:0000313" key="2">
    <source>
        <dbReference type="EMBL" id="AFL94230.1"/>
    </source>
</evidence>
<dbReference type="HOGENOM" id="CLU_190409_0_0_2"/>
<dbReference type="KEGG" id="thm:CL1_0015"/>
<sequence length="87" mass="10042">MNRVFKGEGRFKSVQVEFHLGEKMEEVTEVHVVIKTSQKNAERLKIELAMLQGRLNVEEALKRARGAMKGAKPWQELEAEMYDELVP</sequence>
<keyword evidence="1" id="KW-0175">Coiled coil</keyword>
<evidence type="ECO:0000313" key="3">
    <source>
        <dbReference type="Proteomes" id="UP000006064"/>
    </source>
</evidence>
<gene>
    <name evidence="2" type="ORF">CL1_0015</name>
</gene>